<evidence type="ECO:0000313" key="2">
    <source>
        <dbReference type="EMBL" id="TDQ04320.1"/>
    </source>
</evidence>
<gene>
    <name evidence="2" type="ORF">EV186_101264</name>
</gene>
<accession>A0A4R6SL90</accession>
<proteinExistence type="predicted"/>
<feature type="domain" description="DUF397" evidence="1">
    <location>
        <begin position="14"/>
        <end position="65"/>
    </location>
</feature>
<keyword evidence="3" id="KW-1185">Reference proteome</keyword>
<evidence type="ECO:0000313" key="3">
    <source>
        <dbReference type="Proteomes" id="UP000295444"/>
    </source>
</evidence>
<sequence>MNRDRCDGTNLPEAGWRKAGRCGPNGGNCVEVNRGTSGVVGVRDSKNAAGTPLLFGPGSWAAFLAVEH</sequence>
<comment type="caution">
    <text evidence="2">The sequence shown here is derived from an EMBL/GenBank/DDBJ whole genome shotgun (WGS) entry which is preliminary data.</text>
</comment>
<reference evidence="2 3" key="1">
    <citation type="submission" date="2019-03" db="EMBL/GenBank/DDBJ databases">
        <title>Genomic Encyclopedia of Type Strains, Phase IV (KMG-IV): sequencing the most valuable type-strain genomes for metagenomic binning, comparative biology and taxonomic classification.</title>
        <authorList>
            <person name="Goeker M."/>
        </authorList>
    </citation>
    <scope>NUCLEOTIDE SEQUENCE [LARGE SCALE GENOMIC DNA]</scope>
    <source>
        <strain evidence="2 3">DSM 45361</strain>
    </source>
</reference>
<dbReference type="AlphaFoldDB" id="A0A4R6SL90"/>
<dbReference type="Proteomes" id="UP000295444">
    <property type="component" value="Unassembled WGS sequence"/>
</dbReference>
<dbReference type="Pfam" id="PF04149">
    <property type="entry name" value="DUF397"/>
    <property type="match status" value="1"/>
</dbReference>
<dbReference type="RefSeq" id="WP_133847240.1">
    <property type="nucleotide sequence ID" value="NZ_SNXZ01000001.1"/>
</dbReference>
<organism evidence="2 3">
    <name type="scientific">Labedaea rhizosphaerae</name>
    <dbReference type="NCBI Taxonomy" id="598644"/>
    <lineage>
        <taxon>Bacteria</taxon>
        <taxon>Bacillati</taxon>
        <taxon>Actinomycetota</taxon>
        <taxon>Actinomycetes</taxon>
        <taxon>Pseudonocardiales</taxon>
        <taxon>Pseudonocardiaceae</taxon>
        <taxon>Labedaea</taxon>
    </lineage>
</organism>
<name>A0A4R6SL90_LABRH</name>
<protein>
    <submittedName>
        <fullName evidence="2">Uncharacterized protein DUF397</fullName>
    </submittedName>
</protein>
<dbReference type="InterPro" id="IPR007278">
    <property type="entry name" value="DUF397"/>
</dbReference>
<evidence type="ECO:0000259" key="1">
    <source>
        <dbReference type="Pfam" id="PF04149"/>
    </source>
</evidence>
<dbReference type="OrthoDB" id="4570646at2"/>
<dbReference type="EMBL" id="SNXZ01000001">
    <property type="protein sequence ID" value="TDQ04320.1"/>
    <property type="molecule type" value="Genomic_DNA"/>
</dbReference>